<reference evidence="2" key="1">
    <citation type="submission" date="2018-06" db="EMBL/GenBank/DDBJ databases">
        <authorList>
            <person name="Zhirakovskaya E."/>
        </authorList>
    </citation>
    <scope>NUCLEOTIDE SEQUENCE</scope>
</reference>
<evidence type="ECO:0000313" key="2">
    <source>
        <dbReference type="EMBL" id="VAW97844.1"/>
    </source>
</evidence>
<dbReference type="EMBL" id="UOFR01000055">
    <property type="protein sequence ID" value="VAW97844.1"/>
    <property type="molecule type" value="Genomic_DNA"/>
</dbReference>
<name>A0A3B1AV59_9ZZZZ</name>
<evidence type="ECO:0000259" key="1">
    <source>
        <dbReference type="Pfam" id="PF07705"/>
    </source>
</evidence>
<proteinExistence type="predicted"/>
<dbReference type="InterPro" id="IPR013783">
    <property type="entry name" value="Ig-like_fold"/>
</dbReference>
<protein>
    <recommendedName>
        <fullName evidence="1">CARDB domain-containing protein</fullName>
    </recommendedName>
</protein>
<dbReference type="InterPro" id="IPR011635">
    <property type="entry name" value="CARDB"/>
</dbReference>
<sequence>MKLSIIKHLSKIACLIVGLSILPQISMADSVMVTAAETSVIIDSNGSQYNVKAYDSLDADVFVQLHAGNNKKIKSYETWLLMAVKDFPNPQWQEYKTLGYKKTYPFNERPNSVVETVGLQVPGLTVGAYAVQACNQLADTLRAQGLNNSAIFAIDRTITLGVDANFGFEVTGSGLQQATLPVVWSDKTKEVIIKCGKSASGAKNMTTLTTVDGAWLTLVEKTSYSGTCKLDLNGNFKTSIPGVEVTFRYHDDKGNMSDLKTETTGDDKFAFFTHTYDVSNNPNGAETGSIRIVGVSHQFESLPWNYNMNCSNVNSQIDVIQPPEVKVVLAQLEDYVTLSGDRNCPSKARFVGSISGNGHQFYGRAIIQIKQGQQSKYSTDYLANVPGNSWKIFGGYVADLDWSSSSTNSAATYSPTNSTGPTSKTIYARVKVYDKSMNLIQPITNLQPVEVTCTQGPQMMGIPLSNQAKTSNTAQVKQMGVEKKQKKTIGKTTAPTTAPGAAIKTSAKADLIATTPGLIFAGGIRAWGSTVTLNNNLNQVNKGLGSQKNLCRFTQTAFRPSNKGNVATGLFTTKVYRNNQQAHSVNFLLQANSGIPTGDGWYKFNLLLAQGMNTVKVKLDTANSVSESNESNNIYTVKVNVKFSCRKPNIGGSSSVIKGKTTSQPARSVPGQIKIKCKAGQVAVKKSGKWQCKQATKR</sequence>
<organism evidence="2">
    <name type="scientific">hydrothermal vent metagenome</name>
    <dbReference type="NCBI Taxonomy" id="652676"/>
    <lineage>
        <taxon>unclassified sequences</taxon>
        <taxon>metagenomes</taxon>
        <taxon>ecological metagenomes</taxon>
    </lineage>
</organism>
<dbReference type="Gene3D" id="2.60.40.10">
    <property type="entry name" value="Immunoglobulins"/>
    <property type="match status" value="1"/>
</dbReference>
<feature type="domain" description="CARDB" evidence="1">
    <location>
        <begin position="561"/>
        <end position="636"/>
    </location>
</feature>
<gene>
    <name evidence="2" type="ORF">MNBD_GAMMA21-2913</name>
</gene>
<dbReference type="AlphaFoldDB" id="A0A3B1AV59"/>
<accession>A0A3B1AV59</accession>
<dbReference type="Pfam" id="PF07705">
    <property type="entry name" value="CARDB"/>
    <property type="match status" value="1"/>
</dbReference>